<sequence>MAGMVDRMASTLAIHGMRLDVLTDAKIKAAKPADRDYKLGDSQQLYLLVTKAGGKLWRMNYTYGKSASGKPAQKTLALGAYPAVGLAAARKARDDAKEHLSAGRDPAVERRVSARAQAAANANTFEAVARRWHAFKAPTWSRIHAKDVLDSLQSDIFPAIGDLPITSLRAPRLLEVLQRVEARGAIETAHRLRQRLSAIFVYGIAAGVADADPAASLGKALRPVPKAKPQPSIIDRYRELDDQVRVTRQLLIDCEAERCRAQTKLAMRFLALTAVRSNELNNARWDEITGIDWARPDVAHDKALWTISAQRMKGDLDRKEETDGDHLVPLSRQAVDVLFVLRRLTGDLQLMFPSERHLHRPISENTLRALLIRAGYYQRHVPHGWRSAFSTIMNERADREWRAGGGRGEAPDRGIIDLMLAHIPHQKSGSEGAYNRAAYMARRRELAQEWADLLVGDMWEPEIHIGQPIRWAATGPGR</sequence>
<evidence type="ECO:0000313" key="9">
    <source>
        <dbReference type="Proteomes" id="UP000018851"/>
    </source>
</evidence>
<evidence type="ECO:0000256" key="2">
    <source>
        <dbReference type="ARBA" id="ARBA00022908"/>
    </source>
</evidence>
<dbReference type="HOGENOM" id="CLU_027562_0_0_5"/>
<dbReference type="InterPro" id="IPR038488">
    <property type="entry name" value="Integrase_DNA-bd_sf"/>
</dbReference>
<reference evidence="8 9" key="1">
    <citation type="submission" date="2013-07" db="EMBL/GenBank/DDBJ databases">
        <title>Completed genome of Sphingomonas sanxanigenens NX02.</title>
        <authorList>
            <person name="Ma T."/>
            <person name="Huang H."/>
            <person name="Wu M."/>
            <person name="Li X."/>
            <person name="Li G."/>
        </authorList>
    </citation>
    <scope>NUCLEOTIDE SEQUENCE [LARGE SCALE GENOMIC DNA]</scope>
    <source>
        <strain evidence="8 9">NX02</strain>
    </source>
</reference>
<feature type="domain" description="Phage integrase central" evidence="7">
    <location>
        <begin position="125"/>
        <end position="219"/>
    </location>
</feature>
<dbReference type="Pfam" id="PF13356">
    <property type="entry name" value="Arm-DNA-bind_3"/>
    <property type="match status" value="1"/>
</dbReference>
<evidence type="ECO:0000259" key="6">
    <source>
        <dbReference type="Pfam" id="PF13356"/>
    </source>
</evidence>
<keyword evidence="4" id="KW-0233">DNA recombination</keyword>
<dbReference type="InterPro" id="IPR013762">
    <property type="entry name" value="Integrase-like_cat_sf"/>
</dbReference>
<dbReference type="PANTHER" id="PTHR30629">
    <property type="entry name" value="PROPHAGE INTEGRASE"/>
    <property type="match status" value="1"/>
</dbReference>
<evidence type="ECO:0000259" key="7">
    <source>
        <dbReference type="Pfam" id="PF22022"/>
    </source>
</evidence>
<dbReference type="InterPro" id="IPR050808">
    <property type="entry name" value="Phage_Integrase"/>
</dbReference>
<dbReference type="AlphaFoldDB" id="W0A5V8"/>
<dbReference type="InterPro" id="IPR002104">
    <property type="entry name" value="Integrase_catalytic"/>
</dbReference>
<feature type="domain" description="Integrase DNA-binding" evidence="6">
    <location>
        <begin position="22"/>
        <end position="111"/>
    </location>
</feature>
<evidence type="ECO:0000256" key="3">
    <source>
        <dbReference type="ARBA" id="ARBA00023125"/>
    </source>
</evidence>
<dbReference type="InterPro" id="IPR010998">
    <property type="entry name" value="Integrase_recombinase_N"/>
</dbReference>
<dbReference type="Pfam" id="PF22022">
    <property type="entry name" value="Phage_int_M"/>
    <property type="match status" value="1"/>
</dbReference>
<dbReference type="Proteomes" id="UP000018851">
    <property type="component" value="Chromosome"/>
</dbReference>
<dbReference type="PATRIC" id="fig|1123269.5.peg.3939"/>
<dbReference type="KEGG" id="ssan:NX02_20160"/>
<dbReference type="GO" id="GO:0006310">
    <property type="term" value="P:DNA recombination"/>
    <property type="evidence" value="ECO:0007669"/>
    <property type="project" value="UniProtKB-KW"/>
</dbReference>
<dbReference type="Gene3D" id="3.30.160.390">
    <property type="entry name" value="Integrase, DNA-binding domain"/>
    <property type="match status" value="1"/>
</dbReference>
<accession>W0A5V8</accession>
<feature type="domain" description="Tyr recombinase" evidence="5">
    <location>
        <begin position="248"/>
        <end position="396"/>
    </location>
</feature>
<organism evidence="8 9">
    <name type="scientific">Sphingomonas sanxanigenens DSM 19645 = NX02</name>
    <dbReference type="NCBI Taxonomy" id="1123269"/>
    <lineage>
        <taxon>Bacteria</taxon>
        <taxon>Pseudomonadati</taxon>
        <taxon>Pseudomonadota</taxon>
        <taxon>Alphaproteobacteria</taxon>
        <taxon>Sphingomonadales</taxon>
        <taxon>Sphingomonadaceae</taxon>
        <taxon>Sphingomonas</taxon>
    </lineage>
</organism>
<dbReference type="eggNOG" id="COG0582">
    <property type="taxonomic scope" value="Bacteria"/>
</dbReference>
<keyword evidence="9" id="KW-1185">Reference proteome</keyword>
<evidence type="ECO:0000259" key="5">
    <source>
        <dbReference type="Pfam" id="PF00589"/>
    </source>
</evidence>
<dbReference type="InterPro" id="IPR025166">
    <property type="entry name" value="Integrase_DNA_bind_dom"/>
</dbReference>
<name>W0A5V8_9SPHN</name>
<evidence type="ECO:0000256" key="4">
    <source>
        <dbReference type="ARBA" id="ARBA00023172"/>
    </source>
</evidence>
<keyword evidence="2" id="KW-0229">DNA integration</keyword>
<keyword evidence="3" id="KW-0238">DNA-binding</keyword>
<evidence type="ECO:0000256" key="1">
    <source>
        <dbReference type="ARBA" id="ARBA00008857"/>
    </source>
</evidence>
<dbReference type="InterPro" id="IPR011010">
    <property type="entry name" value="DNA_brk_join_enz"/>
</dbReference>
<dbReference type="Gene3D" id="1.10.150.130">
    <property type="match status" value="1"/>
</dbReference>
<dbReference type="CDD" id="cd00801">
    <property type="entry name" value="INT_P4_C"/>
    <property type="match status" value="1"/>
</dbReference>
<dbReference type="STRING" id="1123269.NX02_20160"/>
<dbReference type="EMBL" id="CP006644">
    <property type="protein sequence ID" value="AHE51718.1"/>
    <property type="molecule type" value="Genomic_DNA"/>
</dbReference>
<gene>
    <name evidence="8" type="ORF">NX02_20160</name>
</gene>
<dbReference type="GO" id="GO:0015074">
    <property type="term" value="P:DNA integration"/>
    <property type="evidence" value="ECO:0007669"/>
    <property type="project" value="UniProtKB-KW"/>
</dbReference>
<protein>
    <submittedName>
        <fullName evidence="8">Integrase</fullName>
    </submittedName>
</protein>
<dbReference type="Pfam" id="PF00589">
    <property type="entry name" value="Phage_integrase"/>
    <property type="match status" value="1"/>
</dbReference>
<proteinExistence type="inferred from homology"/>
<dbReference type="PANTHER" id="PTHR30629:SF2">
    <property type="entry name" value="PROPHAGE INTEGRASE INTS-RELATED"/>
    <property type="match status" value="1"/>
</dbReference>
<evidence type="ECO:0000313" key="8">
    <source>
        <dbReference type="EMBL" id="AHE51718.1"/>
    </source>
</evidence>
<dbReference type="Gene3D" id="1.10.443.10">
    <property type="entry name" value="Intergrase catalytic core"/>
    <property type="match status" value="1"/>
</dbReference>
<dbReference type="GO" id="GO:0003677">
    <property type="term" value="F:DNA binding"/>
    <property type="evidence" value="ECO:0007669"/>
    <property type="project" value="UniProtKB-KW"/>
</dbReference>
<dbReference type="InterPro" id="IPR053876">
    <property type="entry name" value="Phage_int_M"/>
</dbReference>
<dbReference type="SUPFAM" id="SSF56349">
    <property type="entry name" value="DNA breaking-rejoining enzymes"/>
    <property type="match status" value="1"/>
</dbReference>
<comment type="similarity">
    <text evidence="1">Belongs to the 'phage' integrase family.</text>
</comment>